<accession>A0A246JPF0</accession>
<evidence type="ECO:0000313" key="1">
    <source>
        <dbReference type="EMBL" id="OWQ94678.1"/>
    </source>
</evidence>
<reference evidence="1 2" key="1">
    <citation type="journal article" date="2010" name="Int. J. Syst. Evol. Microbiol.">
        <title>Sphingopyxis bauzanensis sp. nov., a psychrophilic bacterium isolated from soil.</title>
        <authorList>
            <person name="Zhang D.C."/>
            <person name="Liu H.C."/>
            <person name="Xin Y.H."/>
            <person name="Zhou Y.G."/>
            <person name="Schinner F."/>
            <person name="Margesin R."/>
        </authorList>
    </citation>
    <scope>NUCLEOTIDE SEQUENCE [LARGE SCALE GENOMIC DNA]</scope>
    <source>
        <strain evidence="1 2">DSM 22271</strain>
    </source>
</reference>
<evidence type="ECO:0000313" key="2">
    <source>
        <dbReference type="Proteomes" id="UP000197361"/>
    </source>
</evidence>
<dbReference type="OrthoDB" id="564699at2"/>
<dbReference type="Proteomes" id="UP000197361">
    <property type="component" value="Unassembled WGS sequence"/>
</dbReference>
<comment type="caution">
    <text evidence="1">The sequence shown here is derived from an EMBL/GenBank/DDBJ whole genome shotgun (WGS) entry which is preliminary data.</text>
</comment>
<protein>
    <recommendedName>
        <fullName evidence="3">DUF2793 domain-containing protein</fullName>
    </recommendedName>
</protein>
<dbReference type="EMBL" id="NISK01000004">
    <property type="protein sequence ID" value="OWQ94678.1"/>
    <property type="molecule type" value="Genomic_DNA"/>
</dbReference>
<dbReference type="InterPro" id="IPR021251">
    <property type="entry name" value="DUF2793"/>
</dbReference>
<dbReference type="Pfam" id="PF10983">
    <property type="entry name" value="DUF2793"/>
    <property type="match status" value="1"/>
</dbReference>
<sequence>MGTHEPGFAYRGRCSGGAAARYDDSDSPGRRLWTVAVLVVVHATVEDGLLNDPPAEPEAGQCWLVGEAPTSDWSGQGNVIAIWTAGDWRFVAPQVGMVVVRLAVGARLRFDDGEWVAPVTIVAPSGSSTIDAEARSALGALIQHLVAQGLLISG</sequence>
<name>A0A246JPF0_9SPHN</name>
<dbReference type="AlphaFoldDB" id="A0A246JPF0"/>
<gene>
    <name evidence="1" type="ORF">CDQ92_16535</name>
</gene>
<organism evidence="1 2">
    <name type="scientific">Sphingopyxis bauzanensis</name>
    <dbReference type="NCBI Taxonomy" id="651663"/>
    <lineage>
        <taxon>Bacteria</taxon>
        <taxon>Pseudomonadati</taxon>
        <taxon>Pseudomonadota</taxon>
        <taxon>Alphaproteobacteria</taxon>
        <taxon>Sphingomonadales</taxon>
        <taxon>Sphingomonadaceae</taxon>
        <taxon>Sphingopyxis</taxon>
    </lineage>
</organism>
<proteinExistence type="predicted"/>
<keyword evidence="2" id="KW-1185">Reference proteome</keyword>
<evidence type="ECO:0008006" key="3">
    <source>
        <dbReference type="Google" id="ProtNLM"/>
    </source>
</evidence>